<dbReference type="GeneID" id="26250491"/>
<dbReference type="Proteomes" id="UP000054337">
    <property type="component" value="Unassembled WGS sequence"/>
</dbReference>
<dbReference type="AlphaFoldDB" id="W7EWN4"/>
<proteinExistence type="predicted"/>
<protein>
    <submittedName>
        <fullName evidence="2">Uncharacterized protein</fullName>
    </submittedName>
</protein>
<name>W7EWN4_BIPV3</name>
<organism evidence="2 3">
    <name type="scientific">Bipolaris victoriae (strain FI3)</name>
    <name type="common">Victoria blight of oats agent</name>
    <name type="synonym">Cochliobolus victoriae</name>
    <dbReference type="NCBI Taxonomy" id="930091"/>
    <lineage>
        <taxon>Eukaryota</taxon>
        <taxon>Fungi</taxon>
        <taxon>Dikarya</taxon>
        <taxon>Ascomycota</taxon>
        <taxon>Pezizomycotina</taxon>
        <taxon>Dothideomycetes</taxon>
        <taxon>Pleosporomycetidae</taxon>
        <taxon>Pleosporales</taxon>
        <taxon>Pleosporineae</taxon>
        <taxon>Pleosporaceae</taxon>
        <taxon>Bipolaris</taxon>
    </lineage>
</organism>
<dbReference type="HOGENOM" id="CLU_2084442_0_0_1"/>
<feature type="compositionally biased region" description="Basic and acidic residues" evidence="1">
    <location>
        <begin position="1"/>
        <end position="20"/>
    </location>
</feature>
<reference evidence="2 3" key="1">
    <citation type="journal article" date="2013" name="PLoS Genet.">
        <title>Comparative genome structure, secondary metabolite, and effector coding capacity across Cochliobolus pathogens.</title>
        <authorList>
            <person name="Condon B.J."/>
            <person name="Leng Y."/>
            <person name="Wu D."/>
            <person name="Bushley K.E."/>
            <person name="Ohm R.A."/>
            <person name="Otillar R."/>
            <person name="Martin J."/>
            <person name="Schackwitz W."/>
            <person name="Grimwood J."/>
            <person name="MohdZainudin N."/>
            <person name="Xue C."/>
            <person name="Wang R."/>
            <person name="Manning V.A."/>
            <person name="Dhillon B."/>
            <person name="Tu Z.J."/>
            <person name="Steffenson B.J."/>
            <person name="Salamov A."/>
            <person name="Sun H."/>
            <person name="Lowry S."/>
            <person name="LaButti K."/>
            <person name="Han J."/>
            <person name="Copeland A."/>
            <person name="Lindquist E."/>
            <person name="Barry K."/>
            <person name="Schmutz J."/>
            <person name="Baker S.E."/>
            <person name="Ciuffetti L.M."/>
            <person name="Grigoriev I.V."/>
            <person name="Zhong S."/>
            <person name="Turgeon B.G."/>
        </authorList>
    </citation>
    <scope>NUCLEOTIDE SEQUENCE [LARGE SCALE GENOMIC DNA]</scope>
    <source>
        <strain evidence="2 3">FI3</strain>
    </source>
</reference>
<dbReference type="RefSeq" id="XP_014562030.1">
    <property type="nucleotide sequence ID" value="XM_014706544.1"/>
</dbReference>
<gene>
    <name evidence="2" type="ORF">COCVIDRAFT_11412</name>
</gene>
<evidence type="ECO:0000313" key="2">
    <source>
        <dbReference type="EMBL" id="EUN32506.1"/>
    </source>
</evidence>
<sequence length="117" mass="12387">MACAGWEKRPEGRLKEDSGRWGRRPPFTGFRFGKPKIPPPSDTHLLSCLPPGKPVDWNQCWLFFTSAPQPAVQISGCCSVVTGAAASAQTAGSNAVAGHAIHGLTAGSIRVSQHHAN</sequence>
<dbReference type="EMBL" id="KI968693">
    <property type="protein sequence ID" value="EUN32506.1"/>
    <property type="molecule type" value="Genomic_DNA"/>
</dbReference>
<feature type="region of interest" description="Disordered" evidence="1">
    <location>
        <begin position="1"/>
        <end position="34"/>
    </location>
</feature>
<evidence type="ECO:0000313" key="3">
    <source>
        <dbReference type="Proteomes" id="UP000054337"/>
    </source>
</evidence>
<keyword evidence="3" id="KW-1185">Reference proteome</keyword>
<evidence type="ECO:0000256" key="1">
    <source>
        <dbReference type="SAM" id="MobiDB-lite"/>
    </source>
</evidence>
<accession>W7EWN4</accession>